<feature type="compositionally biased region" description="Basic residues" evidence="1">
    <location>
        <begin position="213"/>
        <end position="224"/>
    </location>
</feature>
<feature type="region of interest" description="Disordered" evidence="1">
    <location>
        <begin position="111"/>
        <end position="131"/>
    </location>
</feature>
<reference evidence="2" key="1">
    <citation type="submission" date="2023-06" db="EMBL/GenBank/DDBJ databases">
        <authorList>
            <consortium name="Lawrence Berkeley National Laboratory"/>
            <person name="Ahrendt S."/>
            <person name="Sahu N."/>
            <person name="Indic B."/>
            <person name="Wong-Bajracharya J."/>
            <person name="Merenyi Z."/>
            <person name="Ke H.-M."/>
            <person name="Monk M."/>
            <person name="Kocsube S."/>
            <person name="Drula E."/>
            <person name="Lipzen A."/>
            <person name="Balint B."/>
            <person name="Henrissat B."/>
            <person name="Andreopoulos B."/>
            <person name="Martin F.M."/>
            <person name="Harder C.B."/>
            <person name="Rigling D."/>
            <person name="Ford K.L."/>
            <person name="Foster G.D."/>
            <person name="Pangilinan J."/>
            <person name="Papanicolaou A."/>
            <person name="Barry K."/>
            <person name="LaButti K."/>
            <person name="Viragh M."/>
            <person name="Koriabine M."/>
            <person name="Yan M."/>
            <person name="Riley R."/>
            <person name="Champramary S."/>
            <person name="Plett K.L."/>
            <person name="Tsai I.J."/>
            <person name="Slot J."/>
            <person name="Sipos G."/>
            <person name="Plett J."/>
            <person name="Nagy L.G."/>
            <person name="Grigoriev I.V."/>
        </authorList>
    </citation>
    <scope>NUCLEOTIDE SEQUENCE</scope>
    <source>
        <strain evidence="2">FPL87.14</strain>
    </source>
</reference>
<comment type="caution">
    <text evidence="2">The sequence shown here is derived from an EMBL/GenBank/DDBJ whole genome shotgun (WGS) entry which is preliminary data.</text>
</comment>
<gene>
    <name evidence="2" type="ORF">EV421DRAFT_1748585</name>
</gene>
<evidence type="ECO:0000256" key="1">
    <source>
        <dbReference type="SAM" id="MobiDB-lite"/>
    </source>
</evidence>
<name>A0AA39ID88_9AGAR</name>
<feature type="region of interest" description="Disordered" evidence="1">
    <location>
        <begin position="198"/>
        <end position="266"/>
    </location>
</feature>
<proteinExistence type="predicted"/>
<dbReference type="AlphaFoldDB" id="A0AA39ID88"/>
<feature type="compositionally biased region" description="Polar residues" evidence="1">
    <location>
        <begin position="246"/>
        <end position="255"/>
    </location>
</feature>
<organism evidence="2 3">
    <name type="scientific">Armillaria borealis</name>
    <dbReference type="NCBI Taxonomy" id="47425"/>
    <lineage>
        <taxon>Eukaryota</taxon>
        <taxon>Fungi</taxon>
        <taxon>Dikarya</taxon>
        <taxon>Basidiomycota</taxon>
        <taxon>Agaricomycotina</taxon>
        <taxon>Agaricomycetes</taxon>
        <taxon>Agaricomycetidae</taxon>
        <taxon>Agaricales</taxon>
        <taxon>Marasmiineae</taxon>
        <taxon>Physalacriaceae</taxon>
        <taxon>Armillaria</taxon>
    </lineage>
</organism>
<sequence>MLPGPAPLLPAVELPVQAAAIQNTEETPLTPTTSRPDTDPHTPTPTSRTATAFGARLNFTQLPTPPDDIGTPPAVSVPASQVLGNHNVSPIQPESQGARLVPVIRPGQENIPILPSTLPNPANRGPLSLDPRTRTSQSLGMGHTAGRMQNLNAFTGSFNFNAPFRPQGVRPEQEIESTGNPIAAIDANGVLGAALEESMSASGDGSGPGTCSHTRKWGIRKSHLGGRERTAGTPYYPRTSSEEGCTRSNEVGSTKGSREEKGRLRC</sequence>
<feature type="region of interest" description="Disordered" evidence="1">
    <location>
        <begin position="18"/>
        <end position="49"/>
    </location>
</feature>
<evidence type="ECO:0000313" key="3">
    <source>
        <dbReference type="Proteomes" id="UP001175226"/>
    </source>
</evidence>
<accession>A0AA39ID88</accession>
<feature type="compositionally biased region" description="Basic and acidic residues" evidence="1">
    <location>
        <begin position="256"/>
        <end position="266"/>
    </location>
</feature>
<evidence type="ECO:0000313" key="2">
    <source>
        <dbReference type="EMBL" id="KAK0421436.1"/>
    </source>
</evidence>
<dbReference type="EMBL" id="JAUEPT010000755">
    <property type="protein sequence ID" value="KAK0421436.1"/>
    <property type="molecule type" value="Genomic_DNA"/>
</dbReference>
<dbReference type="Proteomes" id="UP001175226">
    <property type="component" value="Unassembled WGS sequence"/>
</dbReference>
<protein>
    <submittedName>
        <fullName evidence="2">Uncharacterized protein</fullName>
    </submittedName>
</protein>
<keyword evidence="3" id="KW-1185">Reference proteome</keyword>